<organism evidence="2">
    <name type="scientific">Eutreptiella gymnastica</name>
    <dbReference type="NCBI Taxonomy" id="73025"/>
    <lineage>
        <taxon>Eukaryota</taxon>
        <taxon>Discoba</taxon>
        <taxon>Euglenozoa</taxon>
        <taxon>Euglenida</taxon>
        <taxon>Spirocuta</taxon>
        <taxon>Euglenophyceae</taxon>
        <taxon>Eutreptiales</taxon>
        <taxon>Eutreptiaceae</taxon>
        <taxon>Eutreptiella</taxon>
    </lineage>
</organism>
<sequence>MPIPPPEQESGCYTHRNNRTRKQKHAFKQKPTGAHKQAAHLAGQPVGTIAWLHHHKTHSKKRQGSATQHTQAQRSVMPQLLGPISRHVCELGARKGGWGLRGGTLGIMSE</sequence>
<feature type="region of interest" description="Disordered" evidence="1">
    <location>
        <begin position="54"/>
        <end position="74"/>
    </location>
</feature>
<evidence type="ECO:0000256" key="1">
    <source>
        <dbReference type="SAM" id="MobiDB-lite"/>
    </source>
</evidence>
<evidence type="ECO:0000313" key="2">
    <source>
        <dbReference type="EMBL" id="CAD8990686.1"/>
    </source>
</evidence>
<feature type="compositionally biased region" description="Polar residues" evidence="1">
    <location>
        <begin position="64"/>
        <end position="74"/>
    </location>
</feature>
<gene>
    <name evidence="2" type="ORF">EGYM00392_LOCUS1728</name>
</gene>
<name>A0A7S1HTF5_9EUGL</name>
<accession>A0A7S1HTF5</accession>
<protein>
    <submittedName>
        <fullName evidence="2">Uncharacterized protein</fullName>
    </submittedName>
</protein>
<reference evidence="2" key="1">
    <citation type="submission" date="2021-01" db="EMBL/GenBank/DDBJ databases">
        <authorList>
            <person name="Corre E."/>
            <person name="Pelletier E."/>
            <person name="Niang G."/>
            <person name="Scheremetjew M."/>
            <person name="Finn R."/>
            <person name="Kale V."/>
            <person name="Holt S."/>
            <person name="Cochrane G."/>
            <person name="Meng A."/>
            <person name="Brown T."/>
            <person name="Cohen L."/>
        </authorList>
    </citation>
    <scope>NUCLEOTIDE SEQUENCE</scope>
    <source>
        <strain evidence="2">NIES-381</strain>
    </source>
</reference>
<feature type="compositionally biased region" description="Basic residues" evidence="1">
    <location>
        <begin position="54"/>
        <end position="63"/>
    </location>
</feature>
<dbReference type="EMBL" id="HBGA01005094">
    <property type="protein sequence ID" value="CAD8990686.1"/>
    <property type="molecule type" value="Transcribed_RNA"/>
</dbReference>
<feature type="region of interest" description="Disordered" evidence="1">
    <location>
        <begin position="1"/>
        <end position="23"/>
    </location>
</feature>
<proteinExistence type="predicted"/>
<dbReference type="AlphaFoldDB" id="A0A7S1HTF5"/>